<proteinExistence type="inferred from homology"/>
<dbReference type="InterPro" id="IPR050138">
    <property type="entry name" value="DHOase/Allantoinase_Hydrolase"/>
</dbReference>
<comment type="catalytic activity">
    <reaction evidence="8">
        <text>(S)-allantoin + H2O = allantoate + H(+)</text>
        <dbReference type="Rhea" id="RHEA:17029"/>
        <dbReference type="ChEBI" id="CHEBI:15377"/>
        <dbReference type="ChEBI" id="CHEBI:15378"/>
        <dbReference type="ChEBI" id="CHEBI:15678"/>
        <dbReference type="ChEBI" id="CHEBI:17536"/>
        <dbReference type="EC" id="3.5.2.5"/>
    </reaction>
</comment>
<dbReference type="InterPro" id="IPR032466">
    <property type="entry name" value="Metal_Hydrolase"/>
</dbReference>
<keyword evidence="11" id="KW-1185">Reference proteome</keyword>
<evidence type="ECO:0000256" key="2">
    <source>
        <dbReference type="ARBA" id="ARBA00010286"/>
    </source>
</evidence>
<feature type="binding site" evidence="8">
    <location>
        <position position="62"/>
    </location>
    <ligand>
        <name>Zn(2+)</name>
        <dbReference type="ChEBI" id="CHEBI:29105"/>
        <label>1</label>
    </ligand>
</feature>
<dbReference type="InterPro" id="IPR011059">
    <property type="entry name" value="Metal-dep_hydrolase_composite"/>
</dbReference>
<accession>D7BFW0</accession>
<dbReference type="Gene3D" id="3.20.20.140">
    <property type="entry name" value="Metal-dependent hydrolases"/>
    <property type="match status" value="1"/>
</dbReference>
<dbReference type="Pfam" id="PF01979">
    <property type="entry name" value="Amidohydro_1"/>
    <property type="match status" value="1"/>
</dbReference>
<dbReference type="Gene3D" id="2.30.40.10">
    <property type="entry name" value="Urease, subunit C, domain 1"/>
    <property type="match status" value="1"/>
</dbReference>
<evidence type="ECO:0000259" key="9">
    <source>
        <dbReference type="Pfam" id="PF01979"/>
    </source>
</evidence>
<dbReference type="STRING" id="526227.Mesil_1785"/>
<keyword evidence="5 8" id="KW-0479">Metal-binding</keyword>
<dbReference type="PANTHER" id="PTHR43668:SF4">
    <property type="entry name" value="ALLANTOINASE"/>
    <property type="match status" value="1"/>
</dbReference>
<keyword evidence="6 8" id="KW-0378">Hydrolase</keyword>
<comment type="PTM">
    <text evidence="8">Carboxylation allows a single lysine to coordinate two zinc ions.</text>
</comment>
<dbReference type="PANTHER" id="PTHR43668">
    <property type="entry name" value="ALLANTOINASE"/>
    <property type="match status" value="1"/>
</dbReference>
<feature type="binding site" evidence="8">
    <location>
        <position position="60"/>
    </location>
    <ligand>
        <name>Zn(2+)</name>
        <dbReference type="ChEBI" id="CHEBI:29105"/>
        <label>1</label>
    </ligand>
</feature>
<dbReference type="HAMAP" id="MF_01645">
    <property type="entry name" value="Hydantoinase"/>
    <property type="match status" value="1"/>
</dbReference>
<comment type="cofactor">
    <cofactor evidence="8">
        <name>Zn(2+)</name>
        <dbReference type="ChEBI" id="CHEBI:29105"/>
    </cofactor>
    <text evidence="8">Binds 2 Zn(2+) ions per subunit.</text>
</comment>
<gene>
    <name evidence="8" type="primary">allB</name>
    <name evidence="10" type="ordered locus">Mesil_1785</name>
</gene>
<evidence type="ECO:0000256" key="1">
    <source>
        <dbReference type="ARBA" id="ARBA00002368"/>
    </source>
</evidence>
<comment type="subunit">
    <text evidence="3 8">Homotetramer.</text>
</comment>
<dbReference type="PROSITE" id="PS00482">
    <property type="entry name" value="DIHYDROOROTASE_1"/>
    <property type="match status" value="1"/>
</dbReference>
<dbReference type="InterPro" id="IPR002195">
    <property type="entry name" value="Dihydroorotase_CS"/>
</dbReference>
<organism evidence="10 11">
    <name type="scientific">Allomeiothermus silvanus (strain ATCC 700542 / DSM 9946 / NBRC 106475 / NCIMB 13440 / VI-R2)</name>
    <name type="common">Thermus silvanus</name>
    <dbReference type="NCBI Taxonomy" id="526227"/>
    <lineage>
        <taxon>Bacteria</taxon>
        <taxon>Thermotogati</taxon>
        <taxon>Deinococcota</taxon>
        <taxon>Deinococci</taxon>
        <taxon>Thermales</taxon>
        <taxon>Thermaceae</taxon>
        <taxon>Allomeiothermus</taxon>
    </lineage>
</organism>
<dbReference type="NCBIfam" id="TIGR03178">
    <property type="entry name" value="allantoinase"/>
    <property type="match status" value="1"/>
</dbReference>
<comment type="pathway">
    <text evidence="8">Nitrogen metabolism; (S)-allantoin degradation; allantoate from (S)-allantoin: step 1/1.</text>
</comment>
<comment type="similarity">
    <text evidence="2">Belongs to the metallo-dependent hydrolases superfamily. DHOase family. Class I DHOase subfamily.</text>
</comment>
<comment type="similarity">
    <text evidence="8">Belongs to the metallo-dependent hydrolases superfamily. Allantoinase family.</text>
</comment>
<feature type="binding site" evidence="8">
    <location>
        <position position="312"/>
    </location>
    <ligand>
        <name>Zn(2+)</name>
        <dbReference type="ChEBI" id="CHEBI:29105"/>
        <label>1</label>
    </ligand>
</feature>
<dbReference type="GO" id="GO:0005737">
    <property type="term" value="C:cytoplasm"/>
    <property type="evidence" value="ECO:0007669"/>
    <property type="project" value="TreeGrafter"/>
</dbReference>
<evidence type="ECO:0000256" key="6">
    <source>
        <dbReference type="ARBA" id="ARBA00022801"/>
    </source>
</evidence>
<dbReference type="EC" id="3.5.2.5" evidence="8"/>
<feature type="binding site" evidence="8">
    <location>
        <position position="183"/>
    </location>
    <ligand>
        <name>Zn(2+)</name>
        <dbReference type="ChEBI" id="CHEBI:29105"/>
        <label>2</label>
    </ligand>
</feature>
<comment type="function">
    <text evidence="1">Catalyzes the reversible cyclization of carbamoyl aspartate to dihydroorotate.</text>
</comment>
<dbReference type="GO" id="GO:0004038">
    <property type="term" value="F:allantoinase activity"/>
    <property type="evidence" value="ECO:0007669"/>
    <property type="project" value="UniProtKB-UniRule"/>
</dbReference>
<protein>
    <recommendedName>
        <fullName evidence="8">Allantoinase</fullName>
        <ecNumber evidence="8">3.5.2.5</ecNumber>
    </recommendedName>
    <alternativeName>
        <fullName evidence="8">Allantoin-utilizing enzyme</fullName>
    </alternativeName>
</protein>
<evidence type="ECO:0000256" key="7">
    <source>
        <dbReference type="ARBA" id="ARBA00022833"/>
    </source>
</evidence>
<dbReference type="eggNOG" id="COG0044">
    <property type="taxonomic scope" value="Bacteria"/>
</dbReference>
<dbReference type="GO" id="GO:0008270">
    <property type="term" value="F:zinc ion binding"/>
    <property type="evidence" value="ECO:0007669"/>
    <property type="project" value="InterPro"/>
</dbReference>
<dbReference type="InterPro" id="IPR047604">
    <property type="entry name" value="Allantoinase_bact"/>
</dbReference>
<keyword evidence="7 8" id="KW-0862">Zinc</keyword>
<dbReference type="EMBL" id="CP002042">
    <property type="protein sequence ID" value="ADH63663.1"/>
    <property type="molecule type" value="Genomic_DNA"/>
</dbReference>
<dbReference type="AlphaFoldDB" id="D7BFW0"/>
<feature type="binding site" evidence="8">
    <location>
        <position position="239"/>
    </location>
    <ligand>
        <name>Zn(2+)</name>
        <dbReference type="ChEBI" id="CHEBI:29105"/>
        <label>2</label>
    </ligand>
</feature>
<dbReference type="Proteomes" id="UP000001916">
    <property type="component" value="Chromosome"/>
</dbReference>
<dbReference type="OrthoDB" id="9765462at2"/>
<dbReference type="KEGG" id="msv:Mesil_1785"/>
<sequence length="461" mass="49915">MGLDLLVRGGYLVRPEGVARADIGVLDGKIAMIEPQIDGPARMLIEATGRYVFPGLIDVHVHFNEPGRTHWEGFASGSAALAAGGGTLFCDMPLNSHPPVLTRREFDDKLGAARAHSHTDFALWGGLTPDNLEHLGELAEAGVMGFKAFMANSGISEFRAADDATLYEGMRLAARLGLPVAVHAENDTLTAHLTRQIRSKGGASARDYLASRPVFTELEAIQRALLLAQETGCRLHLVHISSGSGVVLAYEAKARGVDVSLETCPHYLAFSEEDLERLGAVLKCAPPVRAREEQELLWNGVLAGKVDLIASDHSPSSPDLKEGNDLFAAWGGISGVQSTLPVLLSEGHWARGLSLETISRMTSCHPAQRFGFAQKGQVAVGFDADLALVDLEAEFTLNQDELFYRHPQSPYLGRRFKGRVVHTLVRGQTVFAEGKLHPELRGQLVRPQVRREFGGSGRIAE</sequence>
<dbReference type="GO" id="GO:0050897">
    <property type="term" value="F:cobalt ion binding"/>
    <property type="evidence" value="ECO:0007669"/>
    <property type="project" value="InterPro"/>
</dbReference>
<dbReference type="NCBIfam" id="NF004839">
    <property type="entry name" value="PRK06189.1"/>
    <property type="match status" value="1"/>
</dbReference>
<dbReference type="InterPro" id="IPR006680">
    <property type="entry name" value="Amidohydro-rel"/>
</dbReference>
<dbReference type="HOGENOM" id="CLU_015572_4_0_0"/>
<feature type="domain" description="Amidohydrolase-related" evidence="9">
    <location>
        <begin position="51"/>
        <end position="430"/>
    </location>
</feature>
<evidence type="ECO:0000256" key="3">
    <source>
        <dbReference type="ARBA" id="ARBA00011881"/>
    </source>
</evidence>
<feature type="binding site" description="via carbamate group" evidence="8">
    <location>
        <position position="147"/>
    </location>
    <ligand>
        <name>Zn(2+)</name>
        <dbReference type="ChEBI" id="CHEBI:29105"/>
        <label>1</label>
    </ligand>
</feature>
<evidence type="ECO:0000256" key="5">
    <source>
        <dbReference type="ARBA" id="ARBA00022723"/>
    </source>
</evidence>
<feature type="binding site" description="via carbamate group" evidence="8">
    <location>
        <position position="147"/>
    </location>
    <ligand>
        <name>Zn(2+)</name>
        <dbReference type="ChEBI" id="CHEBI:29105"/>
        <label>2</label>
    </ligand>
</feature>
<evidence type="ECO:0000313" key="10">
    <source>
        <dbReference type="EMBL" id="ADH63663.1"/>
    </source>
</evidence>
<keyword evidence="4 8" id="KW-0659">Purine metabolism</keyword>
<dbReference type="InterPro" id="IPR017593">
    <property type="entry name" value="Allantoinase"/>
</dbReference>
<dbReference type="GO" id="GO:0000256">
    <property type="term" value="P:allantoin catabolic process"/>
    <property type="evidence" value="ECO:0007669"/>
    <property type="project" value="UniProtKB-UniRule"/>
</dbReference>
<name>D7BFW0_ALLS1</name>
<evidence type="ECO:0000256" key="4">
    <source>
        <dbReference type="ARBA" id="ARBA00022631"/>
    </source>
</evidence>
<evidence type="ECO:0000313" key="11">
    <source>
        <dbReference type="Proteomes" id="UP000001916"/>
    </source>
</evidence>
<dbReference type="UniPathway" id="UPA00395">
    <property type="reaction ID" value="UER00653"/>
</dbReference>
<comment type="function">
    <text evidence="8">Catalyzes the conversion of allantoin (5-ureidohydantoin) to allantoic acid by hydrolytic cleavage of the five-member hydantoin ring.</text>
</comment>
<dbReference type="SUPFAM" id="SSF51556">
    <property type="entry name" value="Metallo-dependent hydrolases"/>
    <property type="match status" value="1"/>
</dbReference>
<dbReference type="GO" id="GO:0006145">
    <property type="term" value="P:purine nucleobase catabolic process"/>
    <property type="evidence" value="ECO:0007669"/>
    <property type="project" value="TreeGrafter"/>
</dbReference>
<evidence type="ECO:0000256" key="8">
    <source>
        <dbReference type="HAMAP-Rule" id="MF_01645"/>
    </source>
</evidence>
<dbReference type="SUPFAM" id="SSF51338">
    <property type="entry name" value="Composite domain of metallo-dependent hydrolases"/>
    <property type="match status" value="1"/>
</dbReference>
<feature type="modified residue" description="N6-carboxylysine" evidence="8">
    <location>
        <position position="147"/>
    </location>
</feature>
<reference evidence="10 11" key="1">
    <citation type="journal article" date="2010" name="Stand. Genomic Sci.">
        <title>Complete genome sequence of Meiothermus silvanus type strain (VI-R2).</title>
        <authorList>
            <person name="Sikorski J."/>
            <person name="Tindall B.J."/>
            <person name="Lowry S."/>
            <person name="Lucas S."/>
            <person name="Nolan M."/>
            <person name="Copeland A."/>
            <person name="Glavina Del Rio T."/>
            <person name="Tice H."/>
            <person name="Cheng J.F."/>
            <person name="Han C."/>
            <person name="Pitluck S."/>
            <person name="Liolios K."/>
            <person name="Ivanova N."/>
            <person name="Mavromatis K."/>
            <person name="Mikhailova N."/>
            <person name="Pati A."/>
            <person name="Goodwin L."/>
            <person name="Chen A."/>
            <person name="Palaniappan K."/>
            <person name="Land M."/>
            <person name="Hauser L."/>
            <person name="Chang Y.J."/>
            <person name="Jeffries C.D."/>
            <person name="Rohde M."/>
            <person name="Goker M."/>
            <person name="Woyke T."/>
            <person name="Bristow J."/>
            <person name="Eisen J.A."/>
            <person name="Markowitz V."/>
            <person name="Hugenholtz P."/>
            <person name="Kyrpides N.C."/>
            <person name="Klenk H.P."/>
            <person name="Lapidus A."/>
        </authorList>
    </citation>
    <scope>NUCLEOTIDE SEQUENCE [LARGE SCALE GENOMIC DNA]</scope>
    <source>
        <strain evidence="11">ATCC 700542 / DSM 9946 / VI-R2</strain>
    </source>
</reference>
<dbReference type="RefSeq" id="WP_013158220.1">
    <property type="nucleotide sequence ID" value="NC_014212.1"/>
</dbReference>